<dbReference type="InterPro" id="IPR014710">
    <property type="entry name" value="RmlC-like_jellyroll"/>
</dbReference>
<dbReference type="CDD" id="cd02208">
    <property type="entry name" value="cupin_RmlC-like"/>
    <property type="match status" value="1"/>
</dbReference>
<dbReference type="EMBL" id="JANCLV010000004">
    <property type="protein sequence ID" value="MCP8999676.1"/>
    <property type="molecule type" value="Genomic_DNA"/>
</dbReference>
<organism evidence="3 4">
    <name type="scientific">Pseudarthrobacter humi</name>
    <dbReference type="NCBI Taxonomy" id="2952523"/>
    <lineage>
        <taxon>Bacteria</taxon>
        <taxon>Bacillati</taxon>
        <taxon>Actinomycetota</taxon>
        <taxon>Actinomycetes</taxon>
        <taxon>Micrococcales</taxon>
        <taxon>Micrococcaceae</taxon>
        <taxon>Pseudarthrobacter</taxon>
    </lineage>
</organism>
<evidence type="ECO:0000256" key="1">
    <source>
        <dbReference type="ARBA" id="ARBA00022723"/>
    </source>
</evidence>
<dbReference type="RefSeq" id="WP_254749137.1">
    <property type="nucleotide sequence ID" value="NZ_JANCLV010000004.1"/>
</dbReference>
<reference evidence="3 4" key="1">
    <citation type="submission" date="2022-06" db="EMBL/GenBank/DDBJ databases">
        <title>Pseudarthrobacter sp. strain RMG13 Genome sequencing and assembly.</title>
        <authorList>
            <person name="Kim I."/>
        </authorList>
    </citation>
    <scope>NUCLEOTIDE SEQUENCE [LARGE SCALE GENOMIC DNA]</scope>
    <source>
        <strain evidence="3 4">RMG13</strain>
    </source>
</reference>
<dbReference type="Gene3D" id="2.60.120.10">
    <property type="entry name" value="Jelly Rolls"/>
    <property type="match status" value="1"/>
</dbReference>
<accession>A0ABT1LNG4</accession>
<proteinExistence type="predicted"/>
<protein>
    <submittedName>
        <fullName evidence="3">Cupin domain-containing protein</fullName>
    </submittedName>
</protein>
<dbReference type="SUPFAM" id="SSF51182">
    <property type="entry name" value="RmlC-like cupins"/>
    <property type="match status" value="1"/>
</dbReference>
<feature type="domain" description="Cupin type-2" evidence="2">
    <location>
        <begin position="40"/>
        <end position="108"/>
    </location>
</feature>
<keyword evidence="4" id="KW-1185">Reference proteome</keyword>
<dbReference type="InterPro" id="IPR051610">
    <property type="entry name" value="GPI/OXD"/>
</dbReference>
<comment type="caution">
    <text evidence="3">The sequence shown here is derived from an EMBL/GenBank/DDBJ whole genome shotgun (WGS) entry which is preliminary data.</text>
</comment>
<dbReference type="Proteomes" id="UP001524318">
    <property type="component" value="Unassembled WGS sequence"/>
</dbReference>
<evidence type="ECO:0000313" key="4">
    <source>
        <dbReference type="Proteomes" id="UP001524318"/>
    </source>
</evidence>
<name>A0ABT1LNG4_9MICC</name>
<dbReference type="PANTHER" id="PTHR35848">
    <property type="entry name" value="OXALATE-BINDING PROTEIN"/>
    <property type="match status" value="1"/>
</dbReference>
<evidence type="ECO:0000313" key="3">
    <source>
        <dbReference type="EMBL" id="MCP8999676.1"/>
    </source>
</evidence>
<dbReference type="InterPro" id="IPR011051">
    <property type="entry name" value="RmlC_Cupin_sf"/>
</dbReference>
<dbReference type="InterPro" id="IPR013096">
    <property type="entry name" value="Cupin_2"/>
</dbReference>
<dbReference type="Pfam" id="PF07883">
    <property type="entry name" value="Cupin_2"/>
    <property type="match status" value="1"/>
</dbReference>
<sequence>MSKGETFSRDTAHSVNASWGSLTWLVNAELVSGAEQTIGVVTIQPGHSNDAHRHPNCEEVIYVMSGQCDQRVGDSIRPLTAGEGVVIPRGVPHSSINTGDEVLNVLVSYSSPNRVVEPVGVPADVHT</sequence>
<gene>
    <name evidence="3" type="ORF">NFC73_08010</name>
</gene>
<keyword evidence="1" id="KW-0479">Metal-binding</keyword>
<dbReference type="PANTHER" id="PTHR35848:SF6">
    <property type="entry name" value="CUPIN TYPE-2 DOMAIN-CONTAINING PROTEIN"/>
    <property type="match status" value="1"/>
</dbReference>
<evidence type="ECO:0000259" key="2">
    <source>
        <dbReference type="Pfam" id="PF07883"/>
    </source>
</evidence>